<dbReference type="InterPro" id="IPR036371">
    <property type="entry name" value="TPK_B1-bd_sf"/>
</dbReference>
<dbReference type="InterPro" id="IPR006282">
    <property type="entry name" value="Thi_PPkinase"/>
</dbReference>
<dbReference type="EC" id="2.7.6.2" evidence="7"/>
<dbReference type="GO" id="GO:0009229">
    <property type="term" value="P:thiamine diphosphate biosynthetic process"/>
    <property type="evidence" value="ECO:0007669"/>
    <property type="project" value="UniProtKB-UniRule"/>
</dbReference>
<dbReference type="CDD" id="cd07995">
    <property type="entry name" value="TPK"/>
    <property type="match status" value="1"/>
</dbReference>
<dbReference type="NCBIfam" id="TIGR01378">
    <property type="entry name" value="thi_PPkinase"/>
    <property type="match status" value="1"/>
</dbReference>
<accession>L0P9B3</accession>
<dbReference type="GO" id="GO:0016301">
    <property type="term" value="F:kinase activity"/>
    <property type="evidence" value="ECO:0007669"/>
    <property type="project" value="UniProtKB-UniRule"/>
</dbReference>
<organism evidence="12">
    <name type="scientific">Pneumocystis jirovecii</name>
    <name type="common">Human pneumocystis pneumonia agent</name>
    <dbReference type="NCBI Taxonomy" id="42068"/>
    <lineage>
        <taxon>Eukaryota</taxon>
        <taxon>Fungi</taxon>
        <taxon>Dikarya</taxon>
        <taxon>Ascomycota</taxon>
        <taxon>Taphrinomycotina</taxon>
        <taxon>Pneumocystomycetes</taxon>
        <taxon>Pneumocystaceae</taxon>
        <taxon>Pneumocystis</taxon>
    </lineage>
</organism>
<evidence type="ECO:0000256" key="4">
    <source>
        <dbReference type="ARBA" id="ARBA00022741"/>
    </source>
</evidence>
<dbReference type="GO" id="GO:0004788">
    <property type="term" value="F:thiamine diphosphokinase activity"/>
    <property type="evidence" value="ECO:0007669"/>
    <property type="project" value="UniProtKB-UniRule"/>
</dbReference>
<feature type="transmembrane region" description="Helical" evidence="8">
    <location>
        <begin position="236"/>
        <end position="256"/>
    </location>
</feature>
<evidence type="ECO:0000256" key="8">
    <source>
        <dbReference type="SAM" id="Phobius"/>
    </source>
</evidence>
<keyword evidence="6 7" id="KW-0067">ATP-binding</keyword>
<dbReference type="UniPathway" id="UPA00060">
    <property type="reaction ID" value="UER00597"/>
</dbReference>
<proteinExistence type="inferred from homology"/>
<dbReference type="PANTHER" id="PTHR13622">
    <property type="entry name" value="THIAMIN PYROPHOSPHOKINASE"/>
    <property type="match status" value="1"/>
</dbReference>
<dbReference type="GO" id="GO:0005524">
    <property type="term" value="F:ATP binding"/>
    <property type="evidence" value="ECO:0007669"/>
    <property type="project" value="UniProtKB-UniRule"/>
</dbReference>
<dbReference type="Pfam" id="PF04265">
    <property type="entry name" value="TPK_B1_binding"/>
    <property type="match status" value="1"/>
</dbReference>
<keyword evidence="8" id="KW-0472">Membrane</keyword>
<dbReference type="GO" id="GO:0006772">
    <property type="term" value="P:thiamine metabolic process"/>
    <property type="evidence" value="ECO:0007669"/>
    <property type="project" value="InterPro"/>
</dbReference>
<keyword evidence="8" id="KW-0812">Transmembrane</keyword>
<dbReference type="EMBL" id="CAKM01000184">
    <property type="protein sequence ID" value="CCJ29424.1"/>
    <property type="molecule type" value="Genomic_DNA"/>
</dbReference>
<comment type="caution">
    <text evidence="10">The sequence shown here is derived from an EMBL/GenBank/DDBJ whole genome shotgun (WGS) entry which is preliminary data.</text>
</comment>
<evidence type="ECO:0000313" key="10">
    <source>
        <dbReference type="EMBL" id="CCJ28976.1"/>
    </source>
</evidence>
<keyword evidence="4 7" id="KW-0547">Nucleotide-binding</keyword>
<dbReference type="GO" id="GO:0030975">
    <property type="term" value="F:thiamine binding"/>
    <property type="evidence" value="ECO:0007669"/>
    <property type="project" value="UniProtKB-UniRule"/>
</dbReference>
<dbReference type="PANTHER" id="PTHR13622:SF8">
    <property type="entry name" value="THIAMIN PYROPHOSPHOKINASE 1"/>
    <property type="match status" value="1"/>
</dbReference>
<keyword evidence="5 7" id="KW-0418">Kinase</keyword>
<evidence type="ECO:0000256" key="1">
    <source>
        <dbReference type="ARBA" id="ARBA00005078"/>
    </source>
</evidence>
<evidence type="ECO:0000256" key="2">
    <source>
        <dbReference type="ARBA" id="ARBA00006785"/>
    </source>
</evidence>
<sequence length="269" mass="31057">MKEYYWHPSEFFSKDLSLVFKKYAIIILNQPLSLEYNKFLPLWKKAAIRICADGGANQLYMLYKDNPDILPDYIIGDMDSLAESTLEAYNSRGVKIIKINDQSSTDFGKSMDFIRSIDILVTDVIALNTFSGRVDQTLESINQIYLASSLSPPINLYLLSVCNITFLLFKGLNKVYLNQLILGPHCGLIPIGRRCTVTTEGMKWDLKDNVMEYGGTISTSNMVLKDIIMVETNEKILFTIYKLLIYFYFIKFYTYILKLLNNFNFFIKF</sequence>
<dbReference type="STRING" id="1209962.L0P9B3"/>
<evidence type="ECO:0000256" key="6">
    <source>
        <dbReference type="ARBA" id="ARBA00022840"/>
    </source>
</evidence>
<dbReference type="Gene3D" id="3.40.50.10240">
    <property type="entry name" value="Thiamin pyrophosphokinase, catalytic domain"/>
    <property type="match status" value="1"/>
</dbReference>
<evidence type="ECO:0000256" key="3">
    <source>
        <dbReference type="ARBA" id="ARBA00022679"/>
    </source>
</evidence>
<dbReference type="EMBL" id="CAKM01000145">
    <property type="protein sequence ID" value="CCJ28976.1"/>
    <property type="molecule type" value="Genomic_DNA"/>
</dbReference>
<dbReference type="Pfam" id="PF04263">
    <property type="entry name" value="TPK_catalytic"/>
    <property type="match status" value="1"/>
</dbReference>
<dbReference type="PIRSF" id="PIRSF031057">
    <property type="entry name" value="Thiamin_pyrophosphokinase"/>
    <property type="match status" value="1"/>
</dbReference>
<evidence type="ECO:0000256" key="7">
    <source>
        <dbReference type="PIRNR" id="PIRNR031057"/>
    </source>
</evidence>
<evidence type="ECO:0000313" key="11">
    <source>
        <dbReference type="EMBL" id="CCJ29424.1"/>
    </source>
</evidence>
<dbReference type="InterPro" id="IPR016966">
    <property type="entry name" value="Thiamin_pyrophosphokinase_euk"/>
</dbReference>
<dbReference type="VEuPathDB" id="FungiDB:PNEJI1_001828"/>
<dbReference type="Gene3D" id="2.60.120.320">
    <property type="entry name" value="Thiamin pyrophosphokinase, thiamin-binding domain"/>
    <property type="match status" value="1"/>
</dbReference>
<dbReference type="AlphaFoldDB" id="L0P9B3"/>
<dbReference type="FunFam" id="2.60.120.320:FF:000001">
    <property type="entry name" value="Thiamine pyrophosphokinase"/>
    <property type="match status" value="1"/>
</dbReference>
<reference evidence="10 12" key="1">
    <citation type="journal article" date="2012" name="MBio">
        <title>De novo assembly of the Pneumocystis jirovecii genome from a single bronchoalveolar lavage fluid specimen from a patient.</title>
        <authorList>
            <person name="Cisse O.H."/>
            <person name="Pagni M."/>
            <person name="Hauser P.M."/>
        </authorList>
    </citation>
    <scope>NUCLEOTIDE SEQUENCE [LARGE SCALE GENOMIC DNA]</scope>
    <source>
        <strain evidence="10 12">SE8</strain>
    </source>
</reference>
<gene>
    <name evidence="11" type="ORF">PNEJI1_001828</name>
    <name evidence="10" type="ORF">PNEJI1_002539</name>
</gene>
<dbReference type="Proteomes" id="UP000010422">
    <property type="component" value="Unassembled WGS sequence"/>
</dbReference>
<feature type="domain" description="Thiamin pyrophosphokinase thiamin-binding" evidence="9">
    <location>
        <begin position="171"/>
        <end position="236"/>
    </location>
</feature>
<dbReference type="InterPro" id="IPR007373">
    <property type="entry name" value="Thiamin_PyroPKinase_B1-bd"/>
</dbReference>
<name>L0P9B3_PNEJI</name>
<dbReference type="SUPFAM" id="SSF63999">
    <property type="entry name" value="Thiamin pyrophosphokinase, catalytic domain"/>
    <property type="match status" value="1"/>
</dbReference>
<evidence type="ECO:0000259" key="9">
    <source>
        <dbReference type="SMART" id="SM00983"/>
    </source>
</evidence>
<comment type="pathway">
    <text evidence="1 7">Cofactor biosynthesis; thiamine diphosphate biosynthesis; thiamine diphosphate from thiamine: step 1/1.</text>
</comment>
<dbReference type="VEuPathDB" id="FungiDB:PNEJI1_002539"/>
<comment type="catalytic activity">
    <reaction evidence="7">
        <text>thiamine + ATP = thiamine diphosphate + AMP + H(+)</text>
        <dbReference type="Rhea" id="RHEA:11576"/>
        <dbReference type="ChEBI" id="CHEBI:15378"/>
        <dbReference type="ChEBI" id="CHEBI:18385"/>
        <dbReference type="ChEBI" id="CHEBI:30616"/>
        <dbReference type="ChEBI" id="CHEBI:58937"/>
        <dbReference type="ChEBI" id="CHEBI:456215"/>
    </reaction>
</comment>
<dbReference type="SMART" id="SM00983">
    <property type="entry name" value="TPK_B1_binding"/>
    <property type="match status" value="1"/>
</dbReference>
<evidence type="ECO:0000256" key="5">
    <source>
        <dbReference type="ARBA" id="ARBA00022777"/>
    </source>
</evidence>
<dbReference type="InterPro" id="IPR036759">
    <property type="entry name" value="TPK_catalytic_sf"/>
</dbReference>
<evidence type="ECO:0000313" key="12">
    <source>
        <dbReference type="Proteomes" id="UP000010422"/>
    </source>
</evidence>
<dbReference type="InterPro" id="IPR007371">
    <property type="entry name" value="TPK_catalytic"/>
</dbReference>
<dbReference type="SUPFAM" id="SSF63862">
    <property type="entry name" value="Thiamin pyrophosphokinase, substrate-binding domain"/>
    <property type="match status" value="1"/>
</dbReference>
<keyword evidence="3 7" id="KW-0808">Transferase</keyword>
<keyword evidence="8" id="KW-1133">Transmembrane helix</keyword>
<comment type="similarity">
    <text evidence="2 7">Belongs to the thiamine pyrophosphokinase family.</text>
</comment>
<protein>
    <recommendedName>
        <fullName evidence="7">Thiamine pyrophosphokinase</fullName>
        <ecNumber evidence="7">2.7.6.2</ecNumber>
    </recommendedName>
</protein>